<keyword evidence="1" id="KW-0812">Transmembrane</keyword>
<feature type="transmembrane region" description="Helical" evidence="1">
    <location>
        <begin position="7"/>
        <end position="25"/>
    </location>
</feature>
<gene>
    <name evidence="2" type="ORF">ACFO0K_09830</name>
</gene>
<dbReference type="EMBL" id="JBHSEN010000002">
    <property type="protein sequence ID" value="MFC4429980.1"/>
    <property type="molecule type" value="Genomic_DNA"/>
</dbReference>
<dbReference type="RefSeq" id="WP_344227251.1">
    <property type="nucleotide sequence ID" value="NZ_BAAALH010000001.1"/>
</dbReference>
<proteinExistence type="predicted"/>
<keyword evidence="1" id="KW-0472">Membrane</keyword>
<evidence type="ECO:0000313" key="3">
    <source>
        <dbReference type="Proteomes" id="UP001595965"/>
    </source>
</evidence>
<feature type="transmembrane region" description="Helical" evidence="1">
    <location>
        <begin position="31"/>
        <end position="51"/>
    </location>
</feature>
<sequence>MSRFAKGLIVFWVIYALLAAIGWVTGVIDGVLAVLFIGSAACGIMVGISNARAKKRSRSARTVTEAPE</sequence>
<name>A0ABV8Y0B9_9MICC</name>
<dbReference type="Proteomes" id="UP001595965">
    <property type="component" value="Unassembled WGS sequence"/>
</dbReference>
<evidence type="ECO:0000313" key="2">
    <source>
        <dbReference type="EMBL" id="MFC4429980.1"/>
    </source>
</evidence>
<organism evidence="2 3">
    <name type="scientific">Citricoccus alkalitolerans</name>
    <dbReference type="NCBI Taxonomy" id="246603"/>
    <lineage>
        <taxon>Bacteria</taxon>
        <taxon>Bacillati</taxon>
        <taxon>Actinomycetota</taxon>
        <taxon>Actinomycetes</taxon>
        <taxon>Micrococcales</taxon>
        <taxon>Micrococcaceae</taxon>
        <taxon>Citricoccus</taxon>
    </lineage>
</organism>
<evidence type="ECO:0000256" key="1">
    <source>
        <dbReference type="SAM" id="Phobius"/>
    </source>
</evidence>
<reference evidence="3" key="1">
    <citation type="journal article" date="2019" name="Int. J. Syst. Evol. Microbiol.">
        <title>The Global Catalogue of Microorganisms (GCM) 10K type strain sequencing project: providing services to taxonomists for standard genome sequencing and annotation.</title>
        <authorList>
            <consortium name="The Broad Institute Genomics Platform"/>
            <consortium name="The Broad Institute Genome Sequencing Center for Infectious Disease"/>
            <person name="Wu L."/>
            <person name="Ma J."/>
        </authorList>
    </citation>
    <scope>NUCLEOTIDE SEQUENCE [LARGE SCALE GENOMIC DNA]</scope>
    <source>
        <strain evidence="3">CGMCC 1.12125</strain>
    </source>
</reference>
<keyword evidence="1" id="KW-1133">Transmembrane helix</keyword>
<protein>
    <submittedName>
        <fullName evidence="2">Uncharacterized protein</fullName>
    </submittedName>
</protein>
<keyword evidence="3" id="KW-1185">Reference proteome</keyword>
<comment type="caution">
    <text evidence="2">The sequence shown here is derived from an EMBL/GenBank/DDBJ whole genome shotgun (WGS) entry which is preliminary data.</text>
</comment>
<accession>A0ABV8Y0B9</accession>